<dbReference type="EMBL" id="BAAAZT010000075">
    <property type="protein sequence ID" value="GAA3908922.1"/>
    <property type="molecule type" value="Genomic_DNA"/>
</dbReference>
<dbReference type="InterPro" id="IPR017462">
    <property type="entry name" value="Sulphur_relay_TusC/DsrF"/>
</dbReference>
<evidence type="ECO:0008006" key="4">
    <source>
        <dbReference type="Google" id="ProtNLM"/>
    </source>
</evidence>
<evidence type="ECO:0000313" key="2">
    <source>
        <dbReference type="EMBL" id="GAA3908922.1"/>
    </source>
</evidence>
<comment type="similarity">
    <text evidence="1">Belongs to the DsrF/TusC family.</text>
</comment>
<protein>
    <recommendedName>
        <fullName evidence="4">Sulfurtransferase complex subunit TusC</fullName>
    </recommendedName>
</protein>
<organism evidence="2 3">
    <name type="scientific">Halomonas cibimaris</name>
    <dbReference type="NCBI Taxonomy" id="657012"/>
    <lineage>
        <taxon>Bacteria</taxon>
        <taxon>Pseudomonadati</taxon>
        <taxon>Pseudomonadota</taxon>
        <taxon>Gammaproteobacteria</taxon>
        <taxon>Oceanospirillales</taxon>
        <taxon>Halomonadaceae</taxon>
        <taxon>Halomonas</taxon>
    </lineage>
</organism>
<keyword evidence="3" id="KW-1185">Reference proteome</keyword>
<name>A0ABP7LUH7_9GAMM</name>
<dbReference type="Pfam" id="PF02635">
    <property type="entry name" value="DsrE"/>
    <property type="match status" value="1"/>
</dbReference>
<proteinExistence type="inferred from homology"/>
<evidence type="ECO:0000313" key="3">
    <source>
        <dbReference type="Proteomes" id="UP001500133"/>
    </source>
</evidence>
<dbReference type="PANTHER" id="PTHR38780">
    <property type="entry name" value="PROTEIN TUSC"/>
    <property type="match status" value="1"/>
</dbReference>
<accession>A0ABP7LUH7</accession>
<reference evidence="3" key="1">
    <citation type="journal article" date="2019" name="Int. J. Syst. Evol. Microbiol.">
        <title>The Global Catalogue of Microorganisms (GCM) 10K type strain sequencing project: providing services to taxonomists for standard genome sequencing and annotation.</title>
        <authorList>
            <consortium name="The Broad Institute Genomics Platform"/>
            <consortium name="The Broad Institute Genome Sequencing Center for Infectious Disease"/>
            <person name="Wu L."/>
            <person name="Ma J."/>
        </authorList>
    </citation>
    <scope>NUCLEOTIDE SEQUENCE [LARGE SCALE GENOMIC DNA]</scope>
    <source>
        <strain evidence="3">JCM 16914</strain>
    </source>
</reference>
<gene>
    <name evidence="2" type="ORF">GCM10022228_19400</name>
</gene>
<comment type="caution">
    <text evidence="2">The sequence shown here is derived from an EMBL/GenBank/DDBJ whole genome shotgun (WGS) entry which is preliminary data.</text>
</comment>
<dbReference type="InterPro" id="IPR027396">
    <property type="entry name" value="DsrEFH-like"/>
</dbReference>
<sequence>MNNTLLVVIRSAPHQGVRLRESLDALLVAAAFGKPVVPLFMGQGILALLPEQSQGAPGQKATLPIIHMLEMYDVETLYLPIDDAAVRGLDDSQLTGNTKQLDPNEVQALFQGAEHILVF</sequence>
<dbReference type="SUPFAM" id="SSF75169">
    <property type="entry name" value="DsrEFH-like"/>
    <property type="match status" value="1"/>
</dbReference>
<dbReference type="InterPro" id="IPR003787">
    <property type="entry name" value="Sulphur_relay_DsrE/F-like"/>
</dbReference>
<dbReference type="RefSeq" id="WP_344704736.1">
    <property type="nucleotide sequence ID" value="NZ_BAAAZT010000075.1"/>
</dbReference>
<evidence type="ECO:0000256" key="1">
    <source>
        <dbReference type="ARBA" id="ARBA00005996"/>
    </source>
</evidence>
<dbReference type="Proteomes" id="UP001500133">
    <property type="component" value="Unassembled WGS sequence"/>
</dbReference>
<dbReference type="PANTHER" id="PTHR38780:SF1">
    <property type="entry name" value="PROTEIN TUSC"/>
    <property type="match status" value="1"/>
</dbReference>
<dbReference type="Gene3D" id="3.40.1260.10">
    <property type="entry name" value="DsrEFH-like"/>
    <property type="match status" value="1"/>
</dbReference>